<protein>
    <submittedName>
        <fullName evidence="1">Uncharacterized protein</fullName>
    </submittedName>
</protein>
<dbReference type="RefSeq" id="WP_285672141.1">
    <property type="nucleotide sequence ID" value="NZ_BSYI01000018.1"/>
</dbReference>
<proteinExistence type="predicted"/>
<accession>A0ABQ6LNR7</accession>
<dbReference type="Proteomes" id="UP001239909">
    <property type="component" value="Unassembled WGS sequence"/>
</dbReference>
<organism evidence="1 2">
    <name type="scientific">Paralimibaculum aggregatum</name>
    <dbReference type="NCBI Taxonomy" id="3036245"/>
    <lineage>
        <taxon>Bacteria</taxon>
        <taxon>Pseudomonadati</taxon>
        <taxon>Pseudomonadota</taxon>
        <taxon>Alphaproteobacteria</taxon>
        <taxon>Rhodobacterales</taxon>
        <taxon>Paracoccaceae</taxon>
        <taxon>Paralimibaculum</taxon>
    </lineage>
</organism>
<name>A0ABQ6LNR7_9RHOB</name>
<evidence type="ECO:0000313" key="2">
    <source>
        <dbReference type="Proteomes" id="UP001239909"/>
    </source>
</evidence>
<dbReference type="EMBL" id="BSYI01000018">
    <property type="protein sequence ID" value="GMG83347.1"/>
    <property type="molecule type" value="Genomic_DNA"/>
</dbReference>
<comment type="caution">
    <text evidence="1">The sequence shown here is derived from an EMBL/GenBank/DDBJ whole genome shotgun (WGS) entry which is preliminary data.</text>
</comment>
<sequence length="217" mass="22998">MTPAAAPGEARVRAFFTRSGGGYRFARWGRPQVPAIFGAAPEAERALTEALRAVAALSPHGVAAEDRELGANALVFLAERWADLREVRGLPRLVPDLDRLADVLGATGANQYRIFDFDGRGAIRLCITLLCVDDDLARLPLPALALSQAAMGMLLWSDRAFLSESPVALLEGGRVILRPEIAAVLRAAYDPELPDASLDPAHAAALAARIGAEGEGP</sequence>
<gene>
    <name evidence="1" type="ORF">LNKW23_25600</name>
</gene>
<evidence type="ECO:0000313" key="1">
    <source>
        <dbReference type="EMBL" id="GMG83347.1"/>
    </source>
</evidence>
<reference evidence="1 2" key="1">
    <citation type="submission" date="2023-04" db="EMBL/GenBank/DDBJ databases">
        <title>Marinoamorphus aggregata gen. nov., sp. Nov., isolate from tissue of brittle star Ophioplocus japonicus.</title>
        <authorList>
            <person name="Kawano K."/>
            <person name="Sawayama S."/>
            <person name="Nakagawa S."/>
        </authorList>
    </citation>
    <scope>NUCLEOTIDE SEQUENCE [LARGE SCALE GENOMIC DNA]</scope>
    <source>
        <strain evidence="1 2">NKW23</strain>
    </source>
</reference>
<keyword evidence="2" id="KW-1185">Reference proteome</keyword>